<dbReference type="Gene3D" id="3.40.50.1220">
    <property type="entry name" value="TPP-binding domain"/>
    <property type="match status" value="1"/>
</dbReference>
<dbReference type="GO" id="GO:0017136">
    <property type="term" value="F:histone deacetylase activity, NAD-dependent"/>
    <property type="evidence" value="ECO:0007669"/>
    <property type="project" value="TreeGrafter"/>
</dbReference>
<feature type="binding site" evidence="4">
    <location>
        <position position="137"/>
    </location>
    <ligand>
        <name>Zn(2+)</name>
        <dbReference type="ChEBI" id="CHEBI:29105"/>
    </ligand>
</feature>
<dbReference type="Gene3D" id="3.30.1600.10">
    <property type="entry name" value="SIR2/SIRT2 'Small Domain"/>
    <property type="match status" value="1"/>
</dbReference>
<sequence length="254" mass="28513">MKQARSIDSNIEQVARWMANAKHCVVLTGAGMSTESGLPDFRSSHGRWSTNVNPTKLSSIDTFLNNRKAFEDFYQMRAKEVLQSSPHEGHYVLAKWETEGLIKGIITQNVDGFHYRAGSRSLAQLHGTLTKMYCYDCHCPYEIEDFLQEFPICDCGGPIRPNIVLFGEMLPDKAIRTAHDWSRKADVMIVLGTSLQVTPASTLPLIAKEREAKLIIVNEEPTPVDSSADLVIRDMRIKDCLLAVDRCLEEVVKA</sequence>
<dbReference type="Proteomes" id="UP000295632">
    <property type="component" value="Unassembled WGS sequence"/>
</dbReference>
<evidence type="ECO:0000313" key="7">
    <source>
        <dbReference type="Proteomes" id="UP000295632"/>
    </source>
</evidence>
<dbReference type="EC" id="2.3.1.286" evidence="1"/>
<keyword evidence="4" id="KW-0479">Metal-binding</keyword>
<keyword evidence="2" id="KW-0808">Transferase</keyword>
<keyword evidence="3" id="KW-0520">NAD</keyword>
<dbReference type="PANTHER" id="PTHR11085:SF10">
    <property type="entry name" value="NAD-DEPENDENT PROTEIN DEACYLASE SIRTUIN-5, MITOCHONDRIAL-RELATED"/>
    <property type="match status" value="1"/>
</dbReference>
<keyword evidence="4" id="KW-0862">Zinc</keyword>
<dbReference type="InterPro" id="IPR026591">
    <property type="entry name" value="Sirtuin_cat_small_dom_sf"/>
</dbReference>
<dbReference type="RefSeq" id="WP_341770307.1">
    <property type="nucleotide sequence ID" value="NZ_SNYJ01000001.1"/>
</dbReference>
<keyword evidence="7" id="KW-1185">Reference proteome</keyword>
<evidence type="ECO:0000256" key="2">
    <source>
        <dbReference type="ARBA" id="ARBA00022679"/>
    </source>
</evidence>
<evidence type="ECO:0000259" key="5">
    <source>
        <dbReference type="PROSITE" id="PS50305"/>
    </source>
</evidence>
<dbReference type="PROSITE" id="PS50305">
    <property type="entry name" value="SIRTUIN"/>
    <property type="match status" value="1"/>
</dbReference>
<reference evidence="6 7" key="1">
    <citation type="submission" date="2019-03" db="EMBL/GenBank/DDBJ databases">
        <title>Genomic Encyclopedia of Type Strains, Phase IV (KMG-IV): sequencing the most valuable type-strain genomes for metagenomic binning, comparative biology and taxonomic classification.</title>
        <authorList>
            <person name="Goeker M."/>
        </authorList>
    </citation>
    <scope>NUCLEOTIDE SEQUENCE [LARGE SCALE GENOMIC DNA]</scope>
    <source>
        <strain evidence="6 7">DSM 28697</strain>
    </source>
</reference>
<dbReference type="InterPro" id="IPR003000">
    <property type="entry name" value="Sirtuin"/>
</dbReference>
<evidence type="ECO:0000256" key="4">
    <source>
        <dbReference type="PROSITE-ProRule" id="PRU00236"/>
    </source>
</evidence>
<name>A0A4V3D648_9BACI</name>
<dbReference type="InterPro" id="IPR026590">
    <property type="entry name" value="Ssirtuin_cat_dom"/>
</dbReference>
<dbReference type="NCBIfam" id="NF001753">
    <property type="entry name" value="PRK00481.1-3"/>
    <property type="match status" value="1"/>
</dbReference>
<dbReference type="InterPro" id="IPR050134">
    <property type="entry name" value="NAD-dep_sirtuin_deacylases"/>
</dbReference>
<dbReference type="Pfam" id="PF02146">
    <property type="entry name" value="SIR2"/>
    <property type="match status" value="1"/>
</dbReference>
<feature type="domain" description="Deacetylase sirtuin-type" evidence="5">
    <location>
        <begin position="4"/>
        <end position="254"/>
    </location>
</feature>
<dbReference type="AlphaFoldDB" id="A0A4V3D648"/>
<accession>A0A4V3D648</accession>
<comment type="caution">
    <text evidence="6">The sequence shown here is derived from an EMBL/GenBank/DDBJ whole genome shotgun (WGS) entry which is preliminary data.</text>
</comment>
<dbReference type="GO" id="GO:0046872">
    <property type="term" value="F:metal ion binding"/>
    <property type="evidence" value="ECO:0007669"/>
    <property type="project" value="UniProtKB-KW"/>
</dbReference>
<feature type="binding site" evidence="4">
    <location>
        <position position="153"/>
    </location>
    <ligand>
        <name>Zn(2+)</name>
        <dbReference type="ChEBI" id="CHEBI:29105"/>
    </ligand>
</feature>
<feature type="binding site" evidence="4">
    <location>
        <position position="134"/>
    </location>
    <ligand>
        <name>Zn(2+)</name>
        <dbReference type="ChEBI" id="CHEBI:29105"/>
    </ligand>
</feature>
<dbReference type="SUPFAM" id="SSF52467">
    <property type="entry name" value="DHS-like NAD/FAD-binding domain"/>
    <property type="match status" value="1"/>
</dbReference>
<protein>
    <recommendedName>
        <fullName evidence="1">protein acetyllysine N-acetyltransferase</fullName>
        <ecNumber evidence="1">2.3.1.286</ecNumber>
    </recommendedName>
</protein>
<dbReference type="PANTHER" id="PTHR11085">
    <property type="entry name" value="NAD-DEPENDENT PROTEIN DEACYLASE SIRTUIN-5, MITOCHONDRIAL-RELATED"/>
    <property type="match status" value="1"/>
</dbReference>
<dbReference type="EMBL" id="SNYJ01000001">
    <property type="protein sequence ID" value="TDQ42587.1"/>
    <property type="molecule type" value="Genomic_DNA"/>
</dbReference>
<feature type="active site" description="Proton acceptor" evidence="4">
    <location>
        <position position="126"/>
    </location>
</feature>
<dbReference type="InterPro" id="IPR029035">
    <property type="entry name" value="DHS-like_NAD/FAD-binding_dom"/>
</dbReference>
<feature type="binding site" evidence="4">
    <location>
        <position position="155"/>
    </location>
    <ligand>
        <name>Zn(2+)</name>
        <dbReference type="ChEBI" id="CHEBI:29105"/>
    </ligand>
</feature>
<evidence type="ECO:0000313" key="6">
    <source>
        <dbReference type="EMBL" id="TDQ42587.1"/>
    </source>
</evidence>
<evidence type="ECO:0000256" key="3">
    <source>
        <dbReference type="ARBA" id="ARBA00023027"/>
    </source>
</evidence>
<proteinExistence type="predicted"/>
<gene>
    <name evidence="6" type="ORF">EV213_10115</name>
</gene>
<organism evidence="6 7">
    <name type="scientific">Aureibacillus halotolerans</name>
    <dbReference type="NCBI Taxonomy" id="1508390"/>
    <lineage>
        <taxon>Bacteria</taxon>
        <taxon>Bacillati</taxon>
        <taxon>Bacillota</taxon>
        <taxon>Bacilli</taxon>
        <taxon>Bacillales</taxon>
        <taxon>Bacillaceae</taxon>
        <taxon>Aureibacillus</taxon>
    </lineage>
</organism>
<dbReference type="GO" id="GO:0070403">
    <property type="term" value="F:NAD+ binding"/>
    <property type="evidence" value="ECO:0007669"/>
    <property type="project" value="InterPro"/>
</dbReference>
<evidence type="ECO:0000256" key="1">
    <source>
        <dbReference type="ARBA" id="ARBA00012928"/>
    </source>
</evidence>